<dbReference type="EMBL" id="CM031812">
    <property type="protein sequence ID" value="KAG6656910.1"/>
    <property type="molecule type" value="Genomic_DNA"/>
</dbReference>
<evidence type="ECO:0000256" key="2">
    <source>
        <dbReference type="SAM" id="SignalP"/>
    </source>
</evidence>
<reference evidence="3" key="1">
    <citation type="submission" date="2020-12" db="EMBL/GenBank/DDBJ databases">
        <title>WGS assembly of Carya illinoinensis cv. Pawnee.</title>
        <authorList>
            <person name="Platts A."/>
            <person name="Shu S."/>
            <person name="Wright S."/>
            <person name="Barry K."/>
            <person name="Edger P."/>
            <person name="Pires J.C."/>
            <person name="Schmutz J."/>
        </authorList>
    </citation>
    <scope>NUCLEOTIDE SEQUENCE</scope>
    <source>
        <tissue evidence="3">Leaf</tissue>
    </source>
</reference>
<organism evidence="3 4">
    <name type="scientific">Carya illinoinensis</name>
    <name type="common">Pecan</name>
    <dbReference type="NCBI Taxonomy" id="32201"/>
    <lineage>
        <taxon>Eukaryota</taxon>
        <taxon>Viridiplantae</taxon>
        <taxon>Streptophyta</taxon>
        <taxon>Embryophyta</taxon>
        <taxon>Tracheophyta</taxon>
        <taxon>Spermatophyta</taxon>
        <taxon>Magnoliopsida</taxon>
        <taxon>eudicotyledons</taxon>
        <taxon>Gunneridae</taxon>
        <taxon>Pentapetalae</taxon>
        <taxon>rosids</taxon>
        <taxon>fabids</taxon>
        <taxon>Fagales</taxon>
        <taxon>Juglandaceae</taxon>
        <taxon>Carya</taxon>
    </lineage>
</organism>
<name>A0A8T1QPS6_CARIL</name>
<evidence type="ECO:0000256" key="1">
    <source>
        <dbReference type="SAM" id="MobiDB-lite"/>
    </source>
</evidence>
<gene>
    <name evidence="3" type="ORF">CIPAW_04G054000</name>
</gene>
<protein>
    <recommendedName>
        <fullName evidence="5">Rapid ALkalinization Factor</fullName>
    </recommendedName>
</protein>
<proteinExistence type="predicted"/>
<feature type="compositionally biased region" description="Polar residues" evidence="1">
    <location>
        <begin position="83"/>
        <end position="95"/>
    </location>
</feature>
<keyword evidence="2" id="KW-0732">Signal</keyword>
<evidence type="ECO:0008006" key="5">
    <source>
        <dbReference type="Google" id="ProtNLM"/>
    </source>
</evidence>
<evidence type="ECO:0000313" key="4">
    <source>
        <dbReference type="Proteomes" id="UP000811609"/>
    </source>
</evidence>
<dbReference type="AlphaFoldDB" id="A0A8T1QPS6"/>
<accession>A0A8T1QPS6</accession>
<sequence length="133" mass="14397">MEAVHYNSRKGGMHYPLAFIAMLILVLLNANSCSGGAAVGIQRIKSNTTFGCNVRLEECLIMEDDLELEFLMNPYISRILPSTTTKSPTAGSKQPNKPAVPCGNKGDPYSRCIAHAGGNGNSEKCGQYKRNCQ</sequence>
<comment type="caution">
    <text evidence="3">The sequence shown here is derived from an EMBL/GenBank/DDBJ whole genome shotgun (WGS) entry which is preliminary data.</text>
</comment>
<keyword evidence="4" id="KW-1185">Reference proteome</keyword>
<feature type="chain" id="PRO_5035839724" description="Rapid ALkalinization Factor" evidence="2">
    <location>
        <begin position="33"/>
        <end position="133"/>
    </location>
</feature>
<dbReference type="Proteomes" id="UP000811609">
    <property type="component" value="Chromosome 4"/>
</dbReference>
<feature type="signal peptide" evidence="2">
    <location>
        <begin position="1"/>
        <end position="32"/>
    </location>
</feature>
<feature type="region of interest" description="Disordered" evidence="1">
    <location>
        <begin position="83"/>
        <end position="103"/>
    </location>
</feature>
<evidence type="ECO:0000313" key="3">
    <source>
        <dbReference type="EMBL" id="KAG6656910.1"/>
    </source>
</evidence>